<feature type="domain" description="ABC transmembrane type-1" evidence="8">
    <location>
        <begin position="67"/>
        <end position="256"/>
    </location>
</feature>
<dbReference type="SUPFAM" id="SSF161098">
    <property type="entry name" value="MetI-like"/>
    <property type="match status" value="1"/>
</dbReference>
<name>A0A172T4R9_FERPE</name>
<feature type="transmembrane region" description="Helical" evidence="7">
    <location>
        <begin position="135"/>
        <end position="156"/>
    </location>
</feature>
<evidence type="ECO:0000256" key="1">
    <source>
        <dbReference type="ARBA" id="ARBA00004651"/>
    </source>
</evidence>
<dbReference type="PROSITE" id="PS50928">
    <property type="entry name" value="ABC_TM1"/>
    <property type="match status" value="1"/>
</dbReference>
<dbReference type="GO" id="GO:0055085">
    <property type="term" value="P:transmembrane transport"/>
    <property type="evidence" value="ECO:0007669"/>
    <property type="project" value="InterPro"/>
</dbReference>
<dbReference type="Pfam" id="PF00528">
    <property type="entry name" value="BPD_transp_1"/>
    <property type="match status" value="1"/>
</dbReference>
<dbReference type="EMBL" id="CP011393">
    <property type="protein sequence ID" value="ANE42035.1"/>
    <property type="molecule type" value="Genomic_DNA"/>
</dbReference>
<keyword evidence="4 7" id="KW-0812">Transmembrane</keyword>
<feature type="transmembrane region" description="Helical" evidence="7">
    <location>
        <begin position="177"/>
        <end position="199"/>
    </location>
</feature>
<feature type="transmembrane region" description="Helical" evidence="7">
    <location>
        <begin position="104"/>
        <end position="129"/>
    </location>
</feature>
<proteinExistence type="inferred from homology"/>
<evidence type="ECO:0000313" key="10">
    <source>
        <dbReference type="Proteomes" id="UP000077096"/>
    </source>
</evidence>
<dbReference type="InterPro" id="IPR035906">
    <property type="entry name" value="MetI-like_sf"/>
</dbReference>
<reference evidence="9 10" key="1">
    <citation type="submission" date="2014-08" db="EMBL/GenBank/DDBJ databases">
        <title>Fervidobacterium pennivorans DYC genome.</title>
        <authorList>
            <person name="Wushke S."/>
        </authorList>
    </citation>
    <scope>NUCLEOTIDE SEQUENCE [LARGE SCALE GENOMIC DNA]</scope>
    <source>
        <strain evidence="9 10">DYC</strain>
    </source>
</reference>
<dbReference type="InterPro" id="IPR000515">
    <property type="entry name" value="MetI-like"/>
</dbReference>
<protein>
    <submittedName>
        <fullName evidence="9">Lactose ABC transporter permease</fullName>
    </submittedName>
</protein>
<gene>
    <name evidence="9" type="ORF">JM64_08925</name>
</gene>
<accession>A0A172T4R9</accession>
<keyword evidence="2 7" id="KW-0813">Transport</keyword>
<feature type="transmembrane region" description="Helical" evidence="7">
    <location>
        <begin position="7"/>
        <end position="29"/>
    </location>
</feature>
<feature type="transmembrane region" description="Helical" evidence="7">
    <location>
        <begin position="73"/>
        <end position="92"/>
    </location>
</feature>
<evidence type="ECO:0000256" key="4">
    <source>
        <dbReference type="ARBA" id="ARBA00022692"/>
    </source>
</evidence>
<dbReference type="Gene3D" id="1.10.3720.10">
    <property type="entry name" value="MetI-like"/>
    <property type="match status" value="1"/>
</dbReference>
<evidence type="ECO:0000256" key="2">
    <source>
        <dbReference type="ARBA" id="ARBA00022448"/>
    </source>
</evidence>
<dbReference type="CDD" id="cd06261">
    <property type="entry name" value="TM_PBP2"/>
    <property type="match status" value="1"/>
</dbReference>
<evidence type="ECO:0000256" key="7">
    <source>
        <dbReference type="RuleBase" id="RU363032"/>
    </source>
</evidence>
<organism evidence="9 10">
    <name type="scientific">Fervidobacterium pennivorans</name>
    <dbReference type="NCBI Taxonomy" id="93466"/>
    <lineage>
        <taxon>Bacteria</taxon>
        <taxon>Thermotogati</taxon>
        <taxon>Thermotogota</taxon>
        <taxon>Thermotogae</taxon>
        <taxon>Thermotogales</taxon>
        <taxon>Fervidobacteriaceae</taxon>
        <taxon>Fervidobacterium</taxon>
    </lineage>
</organism>
<evidence type="ECO:0000259" key="8">
    <source>
        <dbReference type="PROSITE" id="PS50928"/>
    </source>
</evidence>
<dbReference type="KEGG" id="fng:JM64_08925"/>
<evidence type="ECO:0000256" key="3">
    <source>
        <dbReference type="ARBA" id="ARBA00022475"/>
    </source>
</evidence>
<comment type="subcellular location">
    <subcellularLocation>
        <location evidence="1 7">Cell membrane</location>
        <topology evidence="1 7">Multi-pass membrane protein</topology>
    </subcellularLocation>
</comment>
<dbReference type="PATRIC" id="fig|93466.3.peg.1870"/>
<sequence length="270" mass="30608">MTRKLRYIFIYFFLTISAFISVFPFYWMIVGSTNSSVDVLKGKLAFGGEFLNNLKNLWENYNLGTVLLNSAKISLFVVVFSIVVSSMAGYGFEIYASKSRNRVYSALLLTMMIPFAALMVPLFRLMYFFNLIDSHWGVILPMIPSVFLTFFFRQSFKQYPKEIIMAARVDGANELRIFFSIVLPSMKSSYAAAAIYAFMTSWNAYLWPLVIIQSEQNKTIVLMISSIASGYTPDFGVVMMAVVIATLPMLVVFFALQKQFVQGVLGSVKQ</sequence>
<dbReference type="OrthoDB" id="9787837at2"/>
<keyword evidence="6 7" id="KW-0472">Membrane</keyword>
<dbReference type="PANTHER" id="PTHR43744">
    <property type="entry name" value="ABC TRANSPORTER PERMEASE PROTEIN MG189-RELATED-RELATED"/>
    <property type="match status" value="1"/>
</dbReference>
<comment type="similarity">
    <text evidence="7">Belongs to the binding-protein-dependent transport system permease family.</text>
</comment>
<evidence type="ECO:0000256" key="5">
    <source>
        <dbReference type="ARBA" id="ARBA00022989"/>
    </source>
</evidence>
<keyword evidence="5 7" id="KW-1133">Transmembrane helix</keyword>
<dbReference type="GO" id="GO:0005886">
    <property type="term" value="C:plasma membrane"/>
    <property type="evidence" value="ECO:0007669"/>
    <property type="project" value="UniProtKB-SubCell"/>
</dbReference>
<feature type="transmembrane region" description="Helical" evidence="7">
    <location>
        <begin position="235"/>
        <end position="256"/>
    </location>
</feature>
<evidence type="ECO:0000256" key="6">
    <source>
        <dbReference type="ARBA" id="ARBA00023136"/>
    </source>
</evidence>
<dbReference type="Proteomes" id="UP000077096">
    <property type="component" value="Chromosome"/>
</dbReference>
<dbReference type="AlphaFoldDB" id="A0A172T4R9"/>
<dbReference type="PANTHER" id="PTHR43744:SF2">
    <property type="entry name" value="ARABINOOLIGOSACCHARIDES TRANSPORT SYSTEM PERMEASE PROTEIN ARAQ"/>
    <property type="match status" value="1"/>
</dbReference>
<evidence type="ECO:0000313" key="9">
    <source>
        <dbReference type="EMBL" id="ANE42035.1"/>
    </source>
</evidence>
<keyword evidence="3" id="KW-1003">Cell membrane</keyword>